<feature type="region of interest" description="Disordered" evidence="1">
    <location>
        <begin position="344"/>
        <end position="377"/>
    </location>
</feature>
<dbReference type="Pfam" id="PF00169">
    <property type="entry name" value="PH"/>
    <property type="match status" value="1"/>
</dbReference>
<feature type="compositionally biased region" description="Basic and acidic residues" evidence="1">
    <location>
        <begin position="356"/>
        <end position="377"/>
    </location>
</feature>
<reference evidence="4 5" key="1">
    <citation type="submission" date="2017-12" db="EMBL/GenBank/DDBJ databases">
        <title>Hemimetabolous genomes reveal molecular basis of termite eusociality.</title>
        <authorList>
            <person name="Harrison M.C."/>
            <person name="Jongepier E."/>
            <person name="Robertson H.M."/>
            <person name="Arning N."/>
            <person name="Bitard-Feildel T."/>
            <person name="Chao H."/>
            <person name="Childers C.P."/>
            <person name="Dinh H."/>
            <person name="Doddapaneni H."/>
            <person name="Dugan S."/>
            <person name="Gowin J."/>
            <person name="Greiner C."/>
            <person name="Han Y."/>
            <person name="Hu H."/>
            <person name="Hughes D.S.T."/>
            <person name="Huylmans A.-K."/>
            <person name="Kemena C."/>
            <person name="Kremer L.P.M."/>
            <person name="Lee S.L."/>
            <person name="Lopez-Ezquerra A."/>
            <person name="Mallet L."/>
            <person name="Monroy-Kuhn J.M."/>
            <person name="Moser A."/>
            <person name="Murali S.C."/>
            <person name="Muzny D.M."/>
            <person name="Otani S."/>
            <person name="Piulachs M.-D."/>
            <person name="Poelchau M."/>
            <person name="Qu J."/>
            <person name="Schaub F."/>
            <person name="Wada-Katsumata A."/>
            <person name="Worley K.C."/>
            <person name="Xie Q."/>
            <person name="Ylla G."/>
            <person name="Poulsen M."/>
            <person name="Gibbs R.A."/>
            <person name="Schal C."/>
            <person name="Richards S."/>
            <person name="Belles X."/>
            <person name="Korb J."/>
            <person name="Bornberg-Bauer E."/>
        </authorList>
    </citation>
    <scope>NUCLEOTIDE SEQUENCE [LARGE SCALE GENOMIC DNA]</scope>
    <source>
        <tissue evidence="4">Whole body</tissue>
    </source>
</reference>
<feature type="region of interest" description="Disordered" evidence="1">
    <location>
        <begin position="571"/>
        <end position="594"/>
    </location>
</feature>
<dbReference type="STRING" id="105785.A0A2J7Q8G9"/>
<evidence type="ECO:0000313" key="4">
    <source>
        <dbReference type="EMBL" id="PNF24878.1"/>
    </source>
</evidence>
<dbReference type="InParanoid" id="A0A2J7Q8G9"/>
<dbReference type="InterPro" id="IPR011993">
    <property type="entry name" value="PH-like_dom_sf"/>
</dbReference>
<keyword evidence="2" id="KW-0732">Signal</keyword>
<feature type="signal peptide" evidence="2">
    <location>
        <begin position="1"/>
        <end position="16"/>
    </location>
</feature>
<dbReference type="EMBL" id="NEVH01016952">
    <property type="protein sequence ID" value="PNF24878.1"/>
    <property type="molecule type" value="Genomic_DNA"/>
</dbReference>
<feature type="domain" description="PH" evidence="3">
    <location>
        <begin position="241"/>
        <end position="338"/>
    </location>
</feature>
<dbReference type="PANTHER" id="PTHR14383:SF5">
    <property type="entry name" value="RUN DOMAIN-CONTAINING PROTEIN"/>
    <property type="match status" value="1"/>
</dbReference>
<dbReference type="PROSITE" id="PS50003">
    <property type="entry name" value="PH_DOMAIN"/>
    <property type="match status" value="1"/>
</dbReference>
<dbReference type="SMART" id="SM00233">
    <property type="entry name" value="PH"/>
    <property type="match status" value="1"/>
</dbReference>
<name>A0A2J7Q8G9_9NEOP</name>
<sequence length="594" mass="69044">MVICLCLGVLNMSVLLRNVTNSIWHAFNSLTTDRNGLVMKSKLKVLTANIGTLLDVYGVEKGLEHFRSTSSLNFEHYKYYLQKEVFTSLPDSALSLSALRDLEEKIDEVCWLVCQKRYLDQRERPVFQDNCVYKLFRIFCLLAELVPDDSTDFHDCFQVLLHVSEARAVACQLASALGMSENDASLSGVVSLVGVTTAFRFSTFLAILEAKCVGGDLDSFTVEQDCIDEAVTDMYNTYLYDVIKKGPLLKRGYLFPTLREYWFVLQPTELSYYKAQDEREQCGTITLNAHCHVDACPSSGRDKVQRFMLYTGERNFELAVLDHCSRLQWLSALQTAIAHSSGTGYQRLQAHRRRQQRDVAEKDRRSEEIRRRSSHLLDMEQTRAQLQAEKMARVAAESQARALEAIHHEEERKLQELENVRARLEKLLEEETQAKRDEEIVRNLQARVLREEWEKREELEQLQEEQSILLEQEREKRREFEFKQREKETQLLKAEERLRQLEEERLQLDRELNSARDKILMSEKSKELLEAQLRVIAPQVRESDRVRRALSFMPSTKERPSVVTIRTHSLRRPIQSNGQMTDDSDVSKRFTDGD</sequence>
<proteinExistence type="predicted"/>
<dbReference type="SUPFAM" id="SSF50729">
    <property type="entry name" value="PH domain-like"/>
    <property type="match status" value="1"/>
</dbReference>
<organism evidence="4 5">
    <name type="scientific">Cryptotermes secundus</name>
    <dbReference type="NCBI Taxonomy" id="105785"/>
    <lineage>
        <taxon>Eukaryota</taxon>
        <taxon>Metazoa</taxon>
        <taxon>Ecdysozoa</taxon>
        <taxon>Arthropoda</taxon>
        <taxon>Hexapoda</taxon>
        <taxon>Insecta</taxon>
        <taxon>Pterygota</taxon>
        <taxon>Neoptera</taxon>
        <taxon>Polyneoptera</taxon>
        <taxon>Dictyoptera</taxon>
        <taxon>Blattodea</taxon>
        <taxon>Blattoidea</taxon>
        <taxon>Termitoidae</taxon>
        <taxon>Kalotermitidae</taxon>
        <taxon>Cryptotermitinae</taxon>
        <taxon>Cryptotermes</taxon>
    </lineage>
</organism>
<dbReference type="Gene3D" id="2.30.29.30">
    <property type="entry name" value="Pleckstrin-homology domain (PH domain)/Phosphotyrosine-binding domain (PTB)"/>
    <property type="match status" value="1"/>
</dbReference>
<dbReference type="Pfam" id="PF25530">
    <property type="entry name" value="EF-hand_SWAP70_N"/>
    <property type="match status" value="1"/>
</dbReference>
<comment type="caution">
    <text evidence="4">The sequence shown here is derived from an EMBL/GenBank/DDBJ whole genome shotgun (WGS) entry which is preliminary data.</text>
</comment>
<dbReference type="InterPro" id="IPR057836">
    <property type="entry name" value="EF-hand_SWAP70_N"/>
</dbReference>
<evidence type="ECO:0000313" key="5">
    <source>
        <dbReference type="Proteomes" id="UP000235965"/>
    </source>
</evidence>
<feature type="chain" id="PRO_5014415507" description="PH domain-containing protein" evidence="2">
    <location>
        <begin position="17"/>
        <end position="594"/>
    </location>
</feature>
<dbReference type="InterPro" id="IPR001849">
    <property type="entry name" value="PH_domain"/>
</dbReference>
<dbReference type="OrthoDB" id="8434295at2759"/>
<evidence type="ECO:0000256" key="2">
    <source>
        <dbReference type="SAM" id="SignalP"/>
    </source>
</evidence>
<dbReference type="PANTHER" id="PTHR14383">
    <property type="entry name" value="SWAP-70 RECOMBINASE"/>
    <property type="match status" value="1"/>
</dbReference>
<evidence type="ECO:0000256" key="1">
    <source>
        <dbReference type="SAM" id="MobiDB-lite"/>
    </source>
</evidence>
<dbReference type="Proteomes" id="UP000235965">
    <property type="component" value="Unassembled WGS sequence"/>
</dbReference>
<keyword evidence="5" id="KW-1185">Reference proteome</keyword>
<protein>
    <recommendedName>
        <fullName evidence="3">PH domain-containing protein</fullName>
    </recommendedName>
</protein>
<feature type="compositionally biased region" description="Basic and acidic residues" evidence="1">
    <location>
        <begin position="585"/>
        <end position="594"/>
    </location>
</feature>
<evidence type="ECO:0000259" key="3">
    <source>
        <dbReference type="PROSITE" id="PS50003"/>
    </source>
</evidence>
<accession>A0A2J7Q8G9</accession>
<gene>
    <name evidence="4" type="ORF">B7P43_G10148</name>
</gene>
<dbReference type="GO" id="GO:0005634">
    <property type="term" value="C:nucleus"/>
    <property type="evidence" value="ECO:0007669"/>
    <property type="project" value="TreeGrafter"/>
</dbReference>
<dbReference type="GO" id="GO:0005737">
    <property type="term" value="C:cytoplasm"/>
    <property type="evidence" value="ECO:0007669"/>
    <property type="project" value="TreeGrafter"/>
</dbReference>
<dbReference type="AlphaFoldDB" id="A0A2J7Q8G9"/>